<name>M5RIL2_9BACT</name>
<proteinExistence type="predicted"/>
<evidence type="ECO:0000313" key="1">
    <source>
        <dbReference type="EMBL" id="EMI19041.1"/>
    </source>
</evidence>
<gene>
    <name evidence="1" type="ORF">RMSM_04035</name>
</gene>
<keyword evidence="2" id="KW-1185">Reference proteome</keyword>
<evidence type="ECO:0000313" key="2">
    <source>
        <dbReference type="Proteomes" id="UP000011991"/>
    </source>
</evidence>
<dbReference type="EMBL" id="ANOG01000581">
    <property type="protein sequence ID" value="EMI19041.1"/>
    <property type="molecule type" value="Genomic_DNA"/>
</dbReference>
<comment type="caution">
    <text evidence="1">The sequence shown here is derived from an EMBL/GenBank/DDBJ whole genome shotgun (WGS) entry which is preliminary data.</text>
</comment>
<dbReference type="PROSITE" id="PS51257">
    <property type="entry name" value="PROKAR_LIPOPROTEIN"/>
    <property type="match status" value="1"/>
</dbReference>
<sequence>MEQELMKNRIWNGLWIGCLSALLLGCGGGPELSDVEGVVTINGKPAPNVEITFQPTSGGRASVGMTDEEGEYELIYSPSATGAIPGPHTVTIAAVEGVLAPEDTSTGSEMLEGPDSSVSEFAGVQKSVTVESGSNTIDVSFP</sequence>
<reference evidence="1 2" key="1">
    <citation type="journal article" date="2013" name="Mar. Genomics">
        <title>Expression of sulfatases in Rhodopirellula baltica and the diversity of sulfatases in the genus Rhodopirellula.</title>
        <authorList>
            <person name="Wegner C.E."/>
            <person name="Richter-Heitmann T."/>
            <person name="Klindworth A."/>
            <person name="Klockow C."/>
            <person name="Richter M."/>
            <person name="Achstetter T."/>
            <person name="Glockner F.O."/>
            <person name="Harder J."/>
        </authorList>
    </citation>
    <scope>NUCLEOTIDE SEQUENCE [LARGE SCALE GENOMIC DNA]</scope>
    <source>
        <strain evidence="1 2">SM1</strain>
    </source>
</reference>
<dbReference type="AlphaFoldDB" id="M5RIL2"/>
<dbReference type="Proteomes" id="UP000011991">
    <property type="component" value="Unassembled WGS sequence"/>
</dbReference>
<accession>M5RIL2</accession>
<dbReference type="PATRIC" id="fig|1265738.3.peg.4039"/>
<protein>
    <submittedName>
        <fullName evidence="1">Uncharacterized protein</fullName>
    </submittedName>
</protein>
<organism evidence="1 2">
    <name type="scientific">Rhodopirellula maiorica SM1</name>
    <dbReference type="NCBI Taxonomy" id="1265738"/>
    <lineage>
        <taxon>Bacteria</taxon>
        <taxon>Pseudomonadati</taxon>
        <taxon>Planctomycetota</taxon>
        <taxon>Planctomycetia</taxon>
        <taxon>Pirellulales</taxon>
        <taxon>Pirellulaceae</taxon>
        <taxon>Novipirellula</taxon>
    </lineage>
</organism>